<reference evidence="12 13" key="1">
    <citation type="submission" date="2011-12" db="EMBL/GenBank/DDBJ databases">
        <title>Whole genome shotgun sequence of Gordonia effusa NBRC 100432.</title>
        <authorList>
            <person name="Yoshida I."/>
            <person name="Takarada H."/>
            <person name="Hosoyama A."/>
            <person name="Tsuchikane K."/>
            <person name="Katsumata H."/>
            <person name="Yamazaki S."/>
            <person name="Fujita N."/>
        </authorList>
    </citation>
    <scope>NUCLEOTIDE SEQUENCE [LARGE SCALE GENOMIC DNA]</scope>
    <source>
        <strain evidence="12 13">NBRC 100432</strain>
    </source>
</reference>
<dbReference type="STRING" id="1077974.GOEFS_086_00440"/>
<dbReference type="Proteomes" id="UP000035034">
    <property type="component" value="Unassembled WGS sequence"/>
</dbReference>
<keyword evidence="13" id="KW-1185">Reference proteome</keyword>
<dbReference type="InterPro" id="IPR014445">
    <property type="entry name" value="Gln-dep_NAD_synthase"/>
</dbReference>
<dbReference type="AlphaFoldDB" id="H0R323"/>
<organism evidence="12 13">
    <name type="scientific">Gordonia effusa NBRC 100432</name>
    <dbReference type="NCBI Taxonomy" id="1077974"/>
    <lineage>
        <taxon>Bacteria</taxon>
        <taxon>Bacillati</taxon>
        <taxon>Actinomycetota</taxon>
        <taxon>Actinomycetes</taxon>
        <taxon>Mycobacteriales</taxon>
        <taxon>Gordoniaceae</taxon>
        <taxon>Gordonia</taxon>
    </lineage>
</organism>
<dbReference type="SUPFAM" id="SSF56317">
    <property type="entry name" value="Carbon-nitrogen hydrolase"/>
    <property type="match status" value="1"/>
</dbReference>
<dbReference type="PANTHER" id="PTHR23090:SF9">
    <property type="entry name" value="GLUTAMINE-DEPENDENT NAD(+) SYNTHETASE"/>
    <property type="match status" value="1"/>
</dbReference>
<dbReference type="InterPro" id="IPR041856">
    <property type="entry name" value="NAD+_synth_C"/>
</dbReference>
<dbReference type="Gene3D" id="1.10.10.1140">
    <property type="entry name" value="Glutamine-dependent NAD+ synthetase, C-terminal domain"/>
    <property type="match status" value="1"/>
</dbReference>
<dbReference type="Pfam" id="PF02540">
    <property type="entry name" value="NAD_synthase"/>
    <property type="match status" value="1"/>
</dbReference>
<dbReference type="InterPro" id="IPR003010">
    <property type="entry name" value="C-N_Hydrolase"/>
</dbReference>
<feature type="active site" description="For glutaminase activity" evidence="7">
    <location>
        <position position="118"/>
    </location>
</feature>
<feature type="domain" description="CN hydrolase" evidence="11">
    <location>
        <begin position="11"/>
        <end position="274"/>
    </location>
</feature>
<evidence type="ECO:0000256" key="6">
    <source>
        <dbReference type="ARBA" id="ARBA00023027"/>
    </source>
</evidence>
<evidence type="ECO:0000256" key="9">
    <source>
        <dbReference type="RuleBase" id="RU003811"/>
    </source>
</evidence>
<comment type="caution">
    <text evidence="12">The sequence shown here is derived from an EMBL/GenBank/DDBJ whole genome shotgun (WGS) entry which is preliminary data.</text>
</comment>
<evidence type="ECO:0000313" key="13">
    <source>
        <dbReference type="Proteomes" id="UP000035034"/>
    </source>
</evidence>
<comment type="similarity">
    <text evidence="2 7 8">In the C-terminal section; belongs to the NAD synthetase family.</text>
</comment>
<dbReference type="InterPro" id="IPR022310">
    <property type="entry name" value="NAD/GMP_synthase"/>
</dbReference>
<name>H0R323_9ACTN</name>
<dbReference type="EC" id="6.3.5.1" evidence="7 8"/>
<dbReference type="GO" id="GO:0009435">
    <property type="term" value="P:NAD+ biosynthetic process"/>
    <property type="evidence" value="ECO:0007669"/>
    <property type="project" value="UniProtKB-UniRule"/>
</dbReference>
<dbReference type="CDD" id="cd00553">
    <property type="entry name" value="NAD_synthase"/>
    <property type="match status" value="1"/>
</dbReference>
<feature type="binding site" evidence="7">
    <location>
        <position position="477"/>
    </location>
    <ligand>
        <name>ATP</name>
        <dbReference type="ChEBI" id="CHEBI:30616"/>
    </ligand>
</feature>
<dbReference type="NCBIfam" id="TIGR00552">
    <property type="entry name" value="nadE"/>
    <property type="match status" value="1"/>
</dbReference>
<protein>
    <recommendedName>
        <fullName evidence="7 8">Glutamine-dependent NAD(+) synthetase</fullName>
        <ecNumber evidence="7 8">6.3.5.1</ecNumber>
    </recommendedName>
    <alternativeName>
        <fullName evidence="7 8">NAD(+) synthase [glutamine-hydrolyzing]</fullName>
    </alternativeName>
</protein>
<keyword evidence="6 7" id="KW-0520">NAD</keyword>
<dbReference type="PROSITE" id="PS50263">
    <property type="entry name" value="CN_HYDROLASE"/>
    <property type="match status" value="1"/>
</dbReference>
<feature type="binding site" evidence="7">
    <location>
        <position position="201"/>
    </location>
    <ligand>
        <name>L-glutamine</name>
        <dbReference type="ChEBI" id="CHEBI:58359"/>
    </ligand>
</feature>
<dbReference type="GO" id="GO:0008795">
    <property type="term" value="F:NAD+ synthase activity"/>
    <property type="evidence" value="ECO:0007669"/>
    <property type="project" value="UniProtKB-UniRule"/>
</dbReference>
<keyword evidence="4 7" id="KW-0547">Nucleotide-binding</keyword>
<dbReference type="PIRSF" id="PIRSF006630">
    <property type="entry name" value="NADS_GAT"/>
    <property type="match status" value="1"/>
</dbReference>
<feature type="binding site" evidence="7">
    <location>
        <position position="655"/>
    </location>
    <ligand>
        <name>deamido-NAD(+)</name>
        <dbReference type="ChEBI" id="CHEBI:58437"/>
        <note>ligand shared between two neighboring subunits</note>
    </ligand>
</feature>
<dbReference type="Pfam" id="PF00795">
    <property type="entry name" value="CN_hydrolase"/>
    <property type="match status" value="1"/>
</dbReference>
<feature type="binding site" evidence="7">
    <location>
        <position position="482"/>
    </location>
    <ligand>
        <name>deamido-NAD(+)</name>
        <dbReference type="ChEBI" id="CHEBI:58437"/>
        <note>ligand shared between two neighboring subunits</note>
    </ligand>
</feature>
<evidence type="ECO:0000256" key="7">
    <source>
        <dbReference type="HAMAP-Rule" id="MF_02090"/>
    </source>
</evidence>
<evidence type="ECO:0000256" key="5">
    <source>
        <dbReference type="ARBA" id="ARBA00022840"/>
    </source>
</evidence>
<evidence type="ECO:0000259" key="11">
    <source>
        <dbReference type="PROSITE" id="PS50263"/>
    </source>
</evidence>
<dbReference type="eggNOG" id="COG0388">
    <property type="taxonomic scope" value="Bacteria"/>
</dbReference>
<keyword evidence="5 7" id="KW-0067">ATP-binding</keyword>
<evidence type="ECO:0000256" key="3">
    <source>
        <dbReference type="ARBA" id="ARBA00022598"/>
    </source>
</evidence>
<dbReference type="Gene3D" id="3.40.50.620">
    <property type="entry name" value="HUPs"/>
    <property type="match status" value="1"/>
</dbReference>
<evidence type="ECO:0000256" key="4">
    <source>
        <dbReference type="ARBA" id="ARBA00022741"/>
    </source>
</evidence>
<feature type="binding site" evidence="7">
    <location>
        <position position="124"/>
    </location>
    <ligand>
        <name>L-glutamine</name>
        <dbReference type="ChEBI" id="CHEBI:58359"/>
    </ligand>
</feature>
<comment type="pathway">
    <text evidence="1 7 8">Cofactor biosynthesis; NAD(+) biosynthesis; NAD(+) from deamido-NAD(+) (L-Gln route): step 1/1.</text>
</comment>
<gene>
    <name evidence="7 12" type="primary">nadE</name>
    <name evidence="12" type="ORF">GOEFS_086_00440</name>
</gene>
<feature type="active site" description="Proton acceptor; for glutaminase activity" evidence="7">
    <location>
        <position position="49"/>
    </location>
</feature>
<dbReference type="NCBIfam" id="NF002730">
    <property type="entry name" value="PRK02628.1"/>
    <property type="match status" value="1"/>
</dbReference>
<proteinExistence type="inferred from homology"/>
<feature type="compositionally biased region" description="Polar residues" evidence="10">
    <location>
        <begin position="529"/>
        <end position="551"/>
    </location>
</feature>
<evidence type="ECO:0000256" key="8">
    <source>
        <dbReference type="PIRNR" id="PIRNR006630"/>
    </source>
</evidence>
<evidence type="ECO:0000256" key="2">
    <source>
        <dbReference type="ARBA" id="ARBA00007145"/>
    </source>
</evidence>
<dbReference type="OrthoDB" id="9760188at2"/>
<feature type="active site" description="Nucleophile; for glutaminase activity" evidence="7">
    <location>
        <position position="174"/>
    </location>
</feature>
<dbReference type="InterPro" id="IPR036526">
    <property type="entry name" value="C-N_Hydrolase_sf"/>
</dbReference>
<keyword evidence="3 7" id="KW-0436">Ligase</keyword>
<feature type="binding site" evidence="7">
    <location>
        <begin position="363"/>
        <end position="370"/>
    </location>
    <ligand>
        <name>ATP</name>
        <dbReference type="ChEBI" id="CHEBI:30616"/>
    </ligand>
</feature>
<dbReference type="EMBL" id="BAEH01000086">
    <property type="protein sequence ID" value="GAB19474.1"/>
    <property type="molecule type" value="Genomic_DNA"/>
</dbReference>
<feature type="binding site" evidence="7">
    <location>
        <position position="453"/>
    </location>
    <ligand>
        <name>deamido-NAD(+)</name>
        <dbReference type="ChEBI" id="CHEBI:58437"/>
        <note>ligand shared between two neighboring subunits</note>
    </ligand>
</feature>
<comment type="similarity">
    <text evidence="9">Belongs to the NAD synthetase family.</text>
</comment>
<comment type="function">
    <text evidence="7">Catalyzes the ATP-dependent amidation of deamido-NAD to form NAD. Uses L-glutamine as a nitrogen source.</text>
</comment>
<dbReference type="InterPro" id="IPR003694">
    <property type="entry name" value="NAD_synthase"/>
</dbReference>
<dbReference type="SUPFAM" id="SSF52402">
    <property type="entry name" value="Adenine nucleotide alpha hydrolases-like"/>
    <property type="match status" value="1"/>
</dbReference>
<evidence type="ECO:0000313" key="12">
    <source>
        <dbReference type="EMBL" id="GAB19474.1"/>
    </source>
</evidence>
<dbReference type="GO" id="GO:0005737">
    <property type="term" value="C:cytoplasm"/>
    <property type="evidence" value="ECO:0007669"/>
    <property type="project" value="InterPro"/>
</dbReference>
<sequence>MTIFDHGFARVTGAVPVLKLADPAFNAQATIGLLTSAAADGATLVVFPELGLCGYSVDDLVQQDALLDACLDGLRAIVDASRGLAPVAVVGVPLVVGDGLYNCGVVVHDGVILGVVPKSYLPNYREFYEQRLFAAARDAPTNVATVLGQHVPFGADLIFTANDLPGFNLHVEICEDGWVPIPPSTWAAMAGATVLVNLSGSPVTVGKESYRKALCTSHSAKLSAAYVYVAAGFGESTTDLAWDGDALIAENGSLLARSEPFAIADQTITADIDLDRLAQERRRMISMRDQVGDYASDLKQLRRIGFDLNPTPVATLRRDVARFPYVPAGVVDRDLRCREVGNIQVQGLAARLRATGIEKIVIGVSGGLDSTLALLVAVDTFDLLGLPRTNIHAYTMPGFATGDASLRRAHELMSSLGVSATELDIRPSCLQMLADLDHPFAKGEKVYDVTFENVQAGERTSHLFRLANHLGGIVLGTGDLSELALGWCTYGVGDQMSHYNVNSSVPKTLIQHLIRWMIGASEATGNVTGASEATGNVTGASEATENVTGVSEATGGATSRRYSEATAATLREILDDVISPELIPPGEDGSIQSTEDTVGPYALHDFFLYYLTRFGYRPSKVAFLAEHAWSPDYDRATIEKWLRVFLKRFMANQFKRTAMPNGPKIGSGGSLSPRGDWRSPSDASVRAWLEELDSPKTAP</sequence>
<feature type="binding site" evidence="7">
    <location>
        <begin position="487"/>
        <end position="490"/>
    </location>
    <ligand>
        <name>deamido-NAD(+)</name>
        <dbReference type="ChEBI" id="CHEBI:58437"/>
        <note>ligand shared between two neighboring subunits</note>
    </ligand>
</feature>
<dbReference type="InterPro" id="IPR014729">
    <property type="entry name" value="Rossmann-like_a/b/a_fold"/>
</dbReference>
<dbReference type="PANTHER" id="PTHR23090">
    <property type="entry name" value="NH 3 /GLUTAMINE-DEPENDENT NAD + SYNTHETASE"/>
    <property type="match status" value="1"/>
</dbReference>
<dbReference type="eggNOG" id="COG0171">
    <property type="taxonomic scope" value="Bacteria"/>
</dbReference>
<dbReference type="RefSeq" id="WP_007318809.1">
    <property type="nucleotide sequence ID" value="NZ_BAEH01000086.1"/>
</dbReference>
<dbReference type="CDD" id="cd07570">
    <property type="entry name" value="GAT_Gln-NAD-synth"/>
    <property type="match status" value="1"/>
</dbReference>
<dbReference type="UniPathway" id="UPA00253">
    <property type="reaction ID" value="UER00334"/>
</dbReference>
<dbReference type="GO" id="GO:0003952">
    <property type="term" value="F:NAD+ synthase (glutamine-hydrolyzing) activity"/>
    <property type="evidence" value="ECO:0007669"/>
    <property type="project" value="UniProtKB-UniRule"/>
</dbReference>
<dbReference type="FunFam" id="1.10.10.1140:FF:000001">
    <property type="entry name" value="Glutamine-dependent NAD(+) synthetase"/>
    <property type="match status" value="1"/>
</dbReference>
<evidence type="ECO:0000256" key="1">
    <source>
        <dbReference type="ARBA" id="ARBA00005188"/>
    </source>
</evidence>
<feature type="binding site" evidence="7">
    <location>
        <position position="207"/>
    </location>
    <ligand>
        <name>L-glutamine</name>
        <dbReference type="ChEBI" id="CHEBI:58359"/>
    </ligand>
</feature>
<feature type="region of interest" description="Disordered" evidence="10">
    <location>
        <begin position="529"/>
        <end position="558"/>
    </location>
</feature>
<dbReference type="Gene3D" id="3.60.110.10">
    <property type="entry name" value="Carbon-nitrogen hydrolase"/>
    <property type="match status" value="1"/>
</dbReference>
<dbReference type="GO" id="GO:0005524">
    <property type="term" value="F:ATP binding"/>
    <property type="evidence" value="ECO:0007669"/>
    <property type="project" value="UniProtKB-UniRule"/>
</dbReference>
<dbReference type="GO" id="GO:0004359">
    <property type="term" value="F:glutaminase activity"/>
    <property type="evidence" value="ECO:0007669"/>
    <property type="project" value="InterPro"/>
</dbReference>
<comment type="catalytic activity">
    <reaction evidence="7 8">
        <text>deamido-NAD(+) + L-glutamine + ATP + H2O = L-glutamate + AMP + diphosphate + NAD(+) + H(+)</text>
        <dbReference type="Rhea" id="RHEA:24384"/>
        <dbReference type="ChEBI" id="CHEBI:15377"/>
        <dbReference type="ChEBI" id="CHEBI:15378"/>
        <dbReference type="ChEBI" id="CHEBI:29985"/>
        <dbReference type="ChEBI" id="CHEBI:30616"/>
        <dbReference type="ChEBI" id="CHEBI:33019"/>
        <dbReference type="ChEBI" id="CHEBI:57540"/>
        <dbReference type="ChEBI" id="CHEBI:58359"/>
        <dbReference type="ChEBI" id="CHEBI:58437"/>
        <dbReference type="ChEBI" id="CHEBI:456215"/>
        <dbReference type="EC" id="6.3.5.1"/>
    </reaction>
</comment>
<feature type="region of interest" description="Disordered" evidence="10">
    <location>
        <begin position="660"/>
        <end position="684"/>
    </location>
</feature>
<dbReference type="HAMAP" id="MF_02090">
    <property type="entry name" value="NadE_glutamine_dep"/>
    <property type="match status" value="1"/>
</dbReference>
<evidence type="ECO:0000256" key="10">
    <source>
        <dbReference type="SAM" id="MobiDB-lite"/>
    </source>
</evidence>
<accession>H0R323</accession>